<keyword evidence="1" id="KW-0548">Nucleotidyltransferase</keyword>
<comment type="caution">
    <text evidence="1">The sequence shown here is derived from an EMBL/GenBank/DDBJ whole genome shotgun (WGS) entry which is preliminary data.</text>
</comment>
<evidence type="ECO:0000313" key="1">
    <source>
        <dbReference type="EMBL" id="KAJ4716956.1"/>
    </source>
</evidence>
<evidence type="ECO:0000313" key="2">
    <source>
        <dbReference type="Proteomes" id="UP001164539"/>
    </source>
</evidence>
<accession>A0ACC1Y0P1</accession>
<dbReference type="EMBL" id="CM051399">
    <property type="protein sequence ID" value="KAJ4716956.1"/>
    <property type="molecule type" value="Genomic_DNA"/>
</dbReference>
<dbReference type="Proteomes" id="UP001164539">
    <property type="component" value="Chromosome 6"/>
</dbReference>
<keyword evidence="1" id="KW-0239">DNA-directed DNA polymerase</keyword>
<reference evidence="1 2" key="1">
    <citation type="journal article" date="2023" name="Science">
        <title>Complex scaffold remodeling in plant triterpene biosynthesis.</title>
        <authorList>
            <person name="De La Pena R."/>
            <person name="Hodgson H."/>
            <person name="Liu J.C."/>
            <person name="Stephenson M.J."/>
            <person name="Martin A.C."/>
            <person name="Owen C."/>
            <person name="Harkess A."/>
            <person name="Leebens-Mack J."/>
            <person name="Jimenez L.E."/>
            <person name="Osbourn A."/>
            <person name="Sattely E.S."/>
        </authorList>
    </citation>
    <scope>NUCLEOTIDE SEQUENCE [LARGE SCALE GENOMIC DNA]</scope>
    <source>
        <strain evidence="2">cv. JPN11</strain>
        <tissue evidence="1">Leaf</tissue>
    </source>
</reference>
<keyword evidence="1" id="KW-0808">Transferase</keyword>
<keyword evidence="2" id="KW-1185">Reference proteome</keyword>
<organism evidence="1 2">
    <name type="scientific">Melia azedarach</name>
    <name type="common">Chinaberry tree</name>
    <dbReference type="NCBI Taxonomy" id="155640"/>
    <lineage>
        <taxon>Eukaryota</taxon>
        <taxon>Viridiplantae</taxon>
        <taxon>Streptophyta</taxon>
        <taxon>Embryophyta</taxon>
        <taxon>Tracheophyta</taxon>
        <taxon>Spermatophyta</taxon>
        <taxon>Magnoliopsida</taxon>
        <taxon>eudicotyledons</taxon>
        <taxon>Gunneridae</taxon>
        <taxon>Pentapetalae</taxon>
        <taxon>rosids</taxon>
        <taxon>malvids</taxon>
        <taxon>Sapindales</taxon>
        <taxon>Meliaceae</taxon>
        <taxon>Melia</taxon>
    </lineage>
</organism>
<name>A0ACC1Y0P1_MELAZ</name>
<sequence length="181" mass="20735">MKSLYEAWKRYKDMMRRCPHHSLSKWLQVQTFYNGLGGSTRMLVDAVAEGVLLGKTINEAYDLLEEMAANAYQCPTEHLTSKKAFEIYEVDNLTTLTTQLTTLTKQLEAMIVNAIHIPSMVCKLCSGNRPSIDCQFGNPFASSSLEQVQYVGNYNLQQNNPYCSTYNQGWRNHPHLSWRKN</sequence>
<proteinExistence type="predicted"/>
<gene>
    <name evidence="1" type="ORF">OWV82_011902</name>
</gene>
<protein>
    <submittedName>
        <fullName evidence="1">DNA-directed DNA polymerase</fullName>
    </submittedName>
</protein>